<dbReference type="Gene3D" id="1.10.10.10">
    <property type="entry name" value="Winged helix-like DNA-binding domain superfamily/Winged helix DNA-binding domain"/>
    <property type="match status" value="1"/>
</dbReference>
<dbReference type="CDD" id="cd06170">
    <property type="entry name" value="LuxR_C_like"/>
    <property type="match status" value="1"/>
</dbReference>
<dbReference type="InterPro" id="IPR036693">
    <property type="entry name" value="TF_LuxR_autoind-bd_dom_sf"/>
</dbReference>
<evidence type="ECO:0000256" key="2">
    <source>
        <dbReference type="ARBA" id="ARBA00023125"/>
    </source>
</evidence>
<dbReference type="PANTHER" id="PTHR44688">
    <property type="entry name" value="DNA-BINDING TRANSCRIPTIONAL ACTIVATOR DEVR_DOSR"/>
    <property type="match status" value="1"/>
</dbReference>
<dbReference type="SUPFAM" id="SSF46894">
    <property type="entry name" value="C-terminal effector domain of the bipartite response regulators"/>
    <property type="match status" value="1"/>
</dbReference>
<name>A0ABD6N6K6_9PSED</name>
<evidence type="ECO:0000313" key="5">
    <source>
        <dbReference type="EMBL" id="NWL49535.1"/>
    </source>
</evidence>
<keyword evidence="3" id="KW-0804">Transcription</keyword>
<comment type="caution">
    <text evidence="5">The sequence shown here is derived from an EMBL/GenBank/DDBJ whole genome shotgun (WGS) entry which is preliminary data.</text>
</comment>
<dbReference type="Pfam" id="PF03472">
    <property type="entry name" value="Autoind_bind"/>
    <property type="match status" value="1"/>
</dbReference>
<keyword evidence="1" id="KW-0805">Transcription regulation</keyword>
<dbReference type="PRINTS" id="PR00038">
    <property type="entry name" value="HTHLUXR"/>
</dbReference>
<evidence type="ECO:0000256" key="1">
    <source>
        <dbReference type="ARBA" id="ARBA00023015"/>
    </source>
</evidence>
<reference evidence="5 6" key="1">
    <citation type="submission" date="2018-06" db="EMBL/GenBank/DDBJ databases">
        <title>Bacteria isolated from soil of Wuhan.</title>
        <authorList>
            <person name="Xiang W."/>
            <person name="Huang C."/>
        </authorList>
    </citation>
    <scope>NUCLEOTIDE SEQUENCE [LARGE SCALE GENOMIC DNA]</scope>
    <source>
        <strain evidence="6">xwS4</strain>
    </source>
</reference>
<gene>
    <name evidence="5" type="ORF">DM819_27585</name>
</gene>
<sequence length="230" mass="25850">MLSGRMFMEDIIKMAGDAEVFSVCQRWVTQLGFDFFACGTRNPLPIFNPSIGMFSNYPIEWQMAYQNNDYVGIDPVVRRCTDAVSPQIWNCSEFAERPFAEQAQAHGIRYGVSLCIRDGRGYQSLVTFARQEEPCRAMELLELQGMLAMFGQLTHAQLVRQSQCPDVASLTSRELEVLKWSAEGKTSAEIAQIMDIKVRTVNFHVDNCVLKLSASNKLHAVVKAARVGIL</sequence>
<dbReference type="Pfam" id="PF00196">
    <property type="entry name" value="GerE"/>
    <property type="match status" value="1"/>
</dbReference>
<accession>A0ABD6N6K6</accession>
<dbReference type="InterPro" id="IPR000792">
    <property type="entry name" value="Tscrpt_reg_LuxR_C"/>
</dbReference>
<protein>
    <recommendedName>
        <fullName evidence="4">HTH luxR-type domain-containing protein</fullName>
    </recommendedName>
</protein>
<dbReference type="Proteomes" id="UP000704738">
    <property type="component" value="Unassembled WGS sequence"/>
</dbReference>
<dbReference type="InterPro" id="IPR016032">
    <property type="entry name" value="Sig_transdc_resp-reg_C-effctor"/>
</dbReference>
<keyword evidence="2" id="KW-0238">DNA-binding</keyword>
<dbReference type="SMART" id="SM00421">
    <property type="entry name" value="HTH_LUXR"/>
    <property type="match status" value="1"/>
</dbReference>
<proteinExistence type="predicted"/>
<feature type="domain" description="HTH luxR-type" evidence="4">
    <location>
        <begin position="163"/>
        <end position="228"/>
    </location>
</feature>
<dbReference type="InterPro" id="IPR036388">
    <property type="entry name" value="WH-like_DNA-bd_sf"/>
</dbReference>
<dbReference type="SUPFAM" id="SSF75516">
    <property type="entry name" value="Pheromone-binding domain of LuxR-like quorum-sensing transcription factors"/>
    <property type="match status" value="1"/>
</dbReference>
<dbReference type="Gene3D" id="3.30.450.80">
    <property type="entry name" value="Transcription factor LuxR-like, autoinducer-binding domain"/>
    <property type="match status" value="1"/>
</dbReference>
<evidence type="ECO:0000259" key="4">
    <source>
        <dbReference type="PROSITE" id="PS50043"/>
    </source>
</evidence>
<dbReference type="PROSITE" id="PS50043">
    <property type="entry name" value="HTH_LUXR_2"/>
    <property type="match status" value="1"/>
</dbReference>
<dbReference type="PANTHER" id="PTHR44688:SF16">
    <property type="entry name" value="DNA-BINDING TRANSCRIPTIONAL ACTIVATOR DEVR_DOSR"/>
    <property type="match status" value="1"/>
</dbReference>
<dbReference type="GO" id="GO:0003677">
    <property type="term" value="F:DNA binding"/>
    <property type="evidence" value="ECO:0007669"/>
    <property type="project" value="UniProtKB-KW"/>
</dbReference>
<evidence type="ECO:0000313" key="6">
    <source>
        <dbReference type="Proteomes" id="UP000704738"/>
    </source>
</evidence>
<evidence type="ECO:0000256" key="3">
    <source>
        <dbReference type="ARBA" id="ARBA00023163"/>
    </source>
</evidence>
<dbReference type="EMBL" id="QJRE01000119">
    <property type="protein sequence ID" value="NWL49535.1"/>
    <property type="molecule type" value="Genomic_DNA"/>
</dbReference>
<organism evidence="5 6">
    <name type="scientific">Pseudomonas hunanensis</name>
    <dbReference type="NCBI Taxonomy" id="1247546"/>
    <lineage>
        <taxon>Bacteria</taxon>
        <taxon>Pseudomonadati</taxon>
        <taxon>Pseudomonadota</taxon>
        <taxon>Gammaproteobacteria</taxon>
        <taxon>Pseudomonadales</taxon>
        <taxon>Pseudomonadaceae</taxon>
        <taxon>Pseudomonas</taxon>
    </lineage>
</organism>
<dbReference type="InterPro" id="IPR005143">
    <property type="entry name" value="TF_LuxR_autoind-bd_dom"/>
</dbReference>
<dbReference type="AlphaFoldDB" id="A0ABD6N6K6"/>